<protein>
    <submittedName>
        <fullName evidence="3">LPAT5</fullName>
    </submittedName>
</protein>
<evidence type="ECO:0000313" key="3">
    <source>
        <dbReference type="EMBL" id="ORD92896.1"/>
    </source>
</evidence>
<dbReference type="PANTHER" id="PTHR10983">
    <property type="entry name" value="1-ACYLGLYCEROL-3-PHOSPHATE ACYLTRANSFERASE-RELATED"/>
    <property type="match status" value="1"/>
</dbReference>
<dbReference type="AlphaFoldDB" id="A0A1Y1S3P5"/>
<feature type="domain" description="Phospholipid/glycerol acyltransferase" evidence="2">
    <location>
        <begin position="71"/>
        <end position="187"/>
    </location>
</feature>
<keyword evidence="1" id="KW-0812">Transmembrane</keyword>
<gene>
    <name evidence="3" type="primary">LPAT5</name>
    <name evidence="3" type="ORF">ECANGB1_2372</name>
</gene>
<dbReference type="GO" id="GO:0012505">
    <property type="term" value="C:endomembrane system"/>
    <property type="evidence" value="ECO:0007669"/>
    <property type="project" value="TreeGrafter"/>
</dbReference>
<sequence length="262" mass="31001">MLLTIAIMTMYLAAIFPIALCYILLLLGLRKLKNWIMLNYNRTIWLLQNMLFKQLVVLEIDLCDYSKAKDVLVISNHQAVLDCLGLNYILHCNTRTKYIYKDSLKFIPIFYQICSLSNFLRVCRCFEKDKDRIETFCKRNMDGCYLVLFPEGTRLCRKSAVASVSFCNKNKIERFKNVLCPRYKGYKTILNSGNFSHILDVTMCWHEKKVPSLLDLFKLQERRLEIKTELIEVTKECESKEYLFELFRRKDALIECMKSRRG</sequence>
<keyword evidence="1" id="KW-0472">Membrane</keyword>
<dbReference type="GO" id="GO:0016746">
    <property type="term" value="F:acyltransferase activity"/>
    <property type="evidence" value="ECO:0007669"/>
    <property type="project" value="InterPro"/>
</dbReference>
<dbReference type="InterPro" id="IPR002123">
    <property type="entry name" value="Plipid/glycerol_acylTrfase"/>
</dbReference>
<dbReference type="CDD" id="cd07990">
    <property type="entry name" value="LPLAT_LCLAT1-like"/>
    <property type="match status" value="1"/>
</dbReference>
<keyword evidence="1" id="KW-1133">Transmembrane helix</keyword>
<dbReference type="PANTHER" id="PTHR10983:SF16">
    <property type="entry name" value="LYSOCARDIOLIPIN ACYLTRANSFERASE 1"/>
    <property type="match status" value="1"/>
</dbReference>
<dbReference type="Proteomes" id="UP000192639">
    <property type="component" value="Unassembled WGS sequence"/>
</dbReference>
<comment type="caution">
    <text evidence="3">The sequence shown here is derived from an EMBL/GenBank/DDBJ whole genome shotgun (WGS) entry which is preliminary data.</text>
</comment>
<organism evidence="3 4">
    <name type="scientific">Enterospora canceri</name>
    <dbReference type="NCBI Taxonomy" id="1081671"/>
    <lineage>
        <taxon>Eukaryota</taxon>
        <taxon>Fungi</taxon>
        <taxon>Fungi incertae sedis</taxon>
        <taxon>Microsporidia</taxon>
        <taxon>Enterocytozoonidae</taxon>
        <taxon>Enterospora</taxon>
    </lineage>
</organism>
<evidence type="ECO:0000256" key="1">
    <source>
        <dbReference type="SAM" id="Phobius"/>
    </source>
</evidence>
<reference evidence="3 4" key="1">
    <citation type="journal article" date="2017" name="Environ. Microbiol.">
        <title>Decay of the glycolytic pathway and adaptation to intranuclear parasitism within Enterocytozoonidae microsporidia.</title>
        <authorList>
            <person name="Wiredu Boakye D."/>
            <person name="Jaroenlak P."/>
            <person name="Prachumwat A."/>
            <person name="Williams T.A."/>
            <person name="Bateman K.S."/>
            <person name="Itsathitphaisarn O."/>
            <person name="Sritunyalucksana K."/>
            <person name="Paszkiewicz K.H."/>
            <person name="Moore K.A."/>
            <person name="Stentiford G.D."/>
            <person name="Williams B.A."/>
        </authorList>
    </citation>
    <scope>NUCLEOTIDE SEQUENCE [LARGE SCALE GENOMIC DNA]</scope>
    <source>
        <strain evidence="3 4">GB1</strain>
    </source>
</reference>
<feature type="transmembrane region" description="Helical" evidence="1">
    <location>
        <begin position="6"/>
        <end position="29"/>
    </location>
</feature>
<evidence type="ECO:0000313" key="4">
    <source>
        <dbReference type="Proteomes" id="UP000192639"/>
    </source>
</evidence>
<dbReference type="SMART" id="SM00563">
    <property type="entry name" value="PlsC"/>
    <property type="match status" value="1"/>
</dbReference>
<evidence type="ECO:0000259" key="2">
    <source>
        <dbReference type="SMART" id="SM00563"/>
    </source>
</evidence>
<name>A0A1Y1S3P5_9MICR</name>
<dbReference type="OrthoDB" id="189226at2759"/>
<dbReference type="VEuPathDB" id="MicrosporidiaDB:ECANGB1_2372"/>
<proteinExistence type="predicted"/>
<keyword evidence="4" id="KW-1185">Reference proteome</keyword>
<accession>A0A1Y1S3P5</accession>
<dbReference type="EMBL" id="LWDP01000382">
    <property type="protein sequence ID" value="ORD92896.1"/>
    <property type="molecule type" value="Genomic_DNA"/>
</dbReference>
<dbReference type="SUPFAM" id="SSF69593">
    <property type="entry name" value="Glycerol-3-phosphate (1)-acyltransferase"/>
    <property type="match status" value="1"/>
</dbReference>
<dbReference type="Pfam" id="PF01553">
    <property type="entry name" value="Acyltransferase"/>
    <property type="match status" value="1"/>
</dbReference>